<evidence type="ECO:0000313" key="2">
    <source>
        <dbReference type="EMBL" id="OQR81835.1"/>
    </source>
</evidence>
<gene>
    <name evidence="2" type="ORF">THRCLA_11366</name>
</gene>
<comment type="caution">
    <text evidence="2">The sequence shown here is derived from an EMBL/GenBank/DDBJ whole genome shotgun (WGS) entry which is preliminary data.</text>
</comment>
<dbReference type="STRING" id="74557.A0A1V9Y7X8"/>
<keyword evidence="1" id="KW-1133">Transmembrane helix</keyword>
<name>A0A1V9Y7X8_9STRA</name>
<dbReference type="OrthoDB" id="1055097at2759"/>
<keyword evidence="1" id="KW-0812">Transmembrane</keyword>
<sequence>MTRAIQANAIQDLNYLPTNLTFINLARNKLEQISNLDWRHVTFIRLSTNPLTTFAFVKLSSDLEYFNCNDCALTNITLDLASFEALNSLSPWDGNENADTITGYAINKRVSTDTSKCNSIGGIIKPLWAASSKYSITACVIVPTTTLPPPTTIVPTTHSPDPINNTAMIVGISVGVVGVIGIAGALVILRRRQIRSELDTLQTNFGNTDPSLGTNYYAMNPDHPDNFHPSAPYKT</sequence>
<feature type="transmembrane region" description="Helical" evidence="1">
    <location>
        <begin position="167"/>
        <end position="189"/>
    </location>
</feature>
<keyword evidence="1" id="KW-0472">Membrane</keyword>
<dbReference type="InterPro" id="IPR032675">
    <property type="entry name" value="LRR_dom_sf"/>
</dbReference>
<organism evidence="2 3">
    <name type="scientific">Thraustotheca clavata</name>
    <dbReference type="NCBI Taxonomy" id="74557"/>
    <lineage>
        <taxon>Eukaryota</taxon>
        <taxon>Sar</taxon>
        <taxon>Stramenopiles</taxon>
        <taxon>Oomycota</taxon>
        <taxon>Saprolegniomycetes</taxon>
        <taxon>Saprolegniales</taxon>
        <taxon>Achlyaceae</taxon>
        <taxon>Thraustotheca</taxon>
    </lineage>
</organism>
<proteinExistence type="predicted"/>
<evidence type="ECO:0000313" key="3">
    <source>
        <dbReference type="Proteomes" id="UP000243217"/>
    </source>
</evidence>
<dbReference type="EMBL" id="JNBS01004887">
    <property type="protein sequence ID" value="OQR81835.1"/>
    <property type="molecule type" value="Genomic_DNA"/>
</dbReference>
<dbReference type="InterPro" id="IPR001611">
    <property type="entry name" value="Leu-rich_rpt"/>
</dbReference>
<accession>A0A1V9Y7X8</accession>
<protein>
    <submittedName>
        <fullName evidence="2">Uncharacterized protein</fullName>
    </submittedName>
</protein>
<dbReference type="Proteomes" id="UP000243217">
    <property type="component" value="Unassembled WGS sequence"/>
</dbReference>
<dbReference type="AlphaFoldDB" id="A0A1V9Y7X8"/>
<evidence type="ECO:0000256" key="1">
    <source>
        <dbReference type="SAM" id="Phobius"/>
    </source>
</evidence>
<dbReference type="SUPFAM" id="SSF52058">
    <property type="entry name" value="L domain-like"/>
    <property type="match status" value="1"/>
</dbReference>
<dbReference type="Gene3D" id="3.80.10.10">
    <property type="entry name" value="Ribonuclease Inhibitor"/>
    <property type="match status" value="1"/>
</dbReference>
<dbReference type="PROSITE" id="PS51450">
    <property type="entry name" value="LRR"/>
    <property type="match status" value="1"/>
</dbReference>
<reference evidence="2 3" key="1">
    <citation type="journal article" date="2014" name="Genome Biol. Evol.">
        <title>The secreted proteins of Achlya hypogyna and Thraustotheca clavata identify the ancestral oomycete secretome and reveal gene acquisitions by horizontal gene transfer.</title>
        <authorList>
            <person name="Misner I."/>
            <person name="Blouin N."/>
            <person name="Leonard G."/>
            <person name="Richards T.A."/>
            <person name="Lane C.E."/>
        </authorList>
    </citation>
    <scope>NUCLEOTIDE SEQUENCE [LARGE SCALE GENOMIC DNA]</scope>
    <source>
        <strain evidence="2 3">ATCC 34112</strain>
    </source>
</reference>
<keyword evidence="3" id="KW-1185">Reference proteome</keyword>